<sequence length="304" mass="32769">MASPASPGPIPTHCAIEPDPVNYEDLTSWIAAEKGVTSVPEALTKGQRKALATSKLPPLEEPVIGDTDWISLLMRYRDAHKDKQGIAFTEAPCPSPLNPGAPPHWTCCVTISEAPGSSFPPGPRGAGETQTQTLPPLPSFQRKKDAKQYAAKIAVTWLMEQGRMPTNAVDACFPKIKPAAAAKPAPAPVKARPAPSPSPSTSSSSQTRGENSAAARVAQLCHQLNVPLPRYVVIAHDRVPGWFSGYADFGGDMRIPPQIGRVEDVYGRKAAKEQMAEQVLQYLLEVEAERKRLVETVTEKLIDV</sequence>
<dbReference type="GeneID" id="41974606"/>
<comment type="caution">
    <text evidence="2">The sequence shown here is derived from an EMBL/GenBank/DDBJ whole genome shotgun (WGS) entry which is preliminary data.</text>
</comment>
<dbReference type="AlphaFoldDB" id="A0A507B014"/>
<dbReference type="RefSeq" id="XP_030993755.1">
    <property type="nucleotide sequence ID" value="XM_031141872.1"/>
</dbReference>
<dbReference type="InParanoid" id="A0A507B014"/>
<protein>
    <recommendedName>
        <fullName evidence="4">DRBM domain-containing protein</fullName>
    </recommendedName>
</protein>
<name>A0A507B014_9PEZI</name>
<dbReference type="Gene3D" id="3.30.160.20">
    <property type="match status" value="1"/>
</dbReference>
<evidence type="ECO:0000313" key="2">
    <source>
        <dbReference type="EMBL" id="TPX12044.1"/>
    </source>
</evidence>
<evidence type="ECO:0000313" key="3">
    <source>
        <dbReference type="Proteomes" id="UP000319257"/>
    </source>
</evidence>
<evidence type="ECO:0008006" key="4">
    <source>
        <dbReference type="Google" id="ProtNLM"/>
    </source>
</evidence>
<organism evidence="2 3">
    <name type="scientific">Thyridium curvatum</name>
    <dbReference type="NCBI Taxonomy" id="1093900"/>
    <lineage>
        <taxon>Eukaryota</taxon>
        <taxon>Fungi</taxon>
        <taxon>Dikarya</taxon>
        <taxon>Ascomycota</taxon>
        <taxon>Pezizomycotina</taxon>
        <taxon>Sordariomycetes</taxon>
        <taxon>Sordariomycetidae</taxon>
        <taxon>Thyridiales</taxon>
        <taxon>Thyridiaceae</taxon>
        <taxon>Thyridium</taxon>
    </lineage>
</organism>
<dbReference type="EMBL" id="SKBQ01000043">
    <property type="protein sequence ID" value="TPX12044.1"/>
    <property type="molecule type" value="Genomic_DNA"/>
</dbReference>
<feature type="region of interest" description="Disordered" evidence="1">
    <location>
        <begin position="183"/>
        <end position="214"/>
    </location>
</feature>
<accession>A0A507B014</accession>
<gene>
    <name evidence="2" type="ORF">E0L32_007159</name>
</gene>
<dbReference type="OrthoDB" id="5222339at2759"/>
<reference evidence="2 3" key="1">
    <citation type="submission" date="2019-06" db="EMBL/GenBank/DDBJ databases">
        <title>Draft genome sequence of the filamentous fungus Phialemoniopsis curvata isolated from diesel fuel.</title>
        <authorList>
            <person name="Varaljay V.A."/>
            <person name="Lyon W.J."/>
            <person name="Crouch A.L."/>
            <person name="Drake C.E."/>
            <person name="Hollomon J.M."/>
            <person name="Nadeau L.J."/>
            <person name="Nunn H.S."/>
            <person name="Stevenson B.S."/>
            <person name="Bojanowski C.L."/>
            <person name="Crookes-Goodson W.J."/>
        </authorList>
    </citation>
    <scope>NUCLEOTIDE SEQUENCE [LARGE SCALE GENOMIC DNA]</scope>
    <source>
        <strain evidence="2 3">D216</strain>
    </source>
</reference>
<keyword evidence="3" id="KW-1185">Reference proteome</keyword>
<proteinExistence type="predicted"/>
<dbReference type="Proteomes" id="UP000319257">
    <property type="component" value="Unassembled WGS sequence"/>
</dbReference>
<evidence type="ECO:0000256" key="1">
    <source>
        <dbReference type="SAM" id="MobiDB-lite"/>
    </source>
</evidence>
<feature type="region of interest" description="Disordered" evidence="1">
    <location>
        <begin position="117"/>
        <end position="143"/>
    </location>
</feature>
<feature type="compositionally biased region" description="Low complexity" evidence="1">
    <location>
        <begin position="183"/>
        <end position="205"/>
    </location>
</feature>